<dbReference type="SUPFAM" id="SSF57845">
    <property type="entry name" value="B-box zinc-binding domain"/>
    <property type="match status" value="1"/>
</dbReference>
<dbReference type="Proteomes" id="UP000515163">
    <property type="component" value="Unplaced"/>
</dbReference>
<dbReference type="SMART" id="SM00184">
    <property type="entry name" value="RING"/>
    <property type="match status" value="1"/>
</dbReference>
<evidence type="ECO:0000256" key="4">
    <source>
        <dbReference type="ARBA" id="ARBA00022771"/>
    </source>
</evidence>
<dbReference type="InterPro" id="IPR014756">
    <property type="entry name" value="Ig_E-set"/>
</dbReference>
<dbReference type="PROSITE" id="PS00518">
    <property type="entry name" value="ZF_RING_1"/>
    <property type="match status" value="1"/>
</dbReference>
<dbReference type="InterPro" id="IPR018957">
    <property type="entry name" value="Znf_C3HC4_RING-type"/>
</dbReference>
<evidence type="ECO:0000256" key="3">
    <source>
        <dbReference type="ARBA" id="ARBA00022737"/>
    </source>
</evidence>
<dbReference type="OrthoDB" id="6105938at2759"/>
<keyword evidence="11" id="KW-1185">Reference proteome</keyword>
<gene>
    <name evidence="12" type="primary">LOC116298007</name>
</gene>
<evidence type="ECO:0000256" key="5">
    <source>
        <dbReference type="ARBA" id="ARBA00022833"/>
    </source>
</evidence>
<dbReference type="AlphaFoldDB" id="A0A6P8I300"/>
<dbReference type="InterPro" id="IPR013083">
    <property type="entry name" value="Znf_RING/FYVE/PHD"/>
</dbReference>
<dbReference type="PANTHER" id="PTHR25462:SF296">
    <property type="entry name" value="MEIOTIC P26, ISOFORM F"/>
    <property type="match status" value="1"/>
</dbReference>
<dbReference type="GeneID" id="116298007"/>
<dbReference type="SMART" id="SM00557">
    <property type="entry name" value="IG_FLMN"/>
    <property type="match status" value="1"/>
</dbReference>
<dbReference type="RefSeq" id="XP_031562208.1">
    <property type="nucleotide sequence ID" value="XM_031706348.1"/>
</dbReference>
<evidence type="ECO:0000256" key="8">
    <source>
        <dbReference type="SAM" id="Coils"/>
    </source>
</evidence>
<dbReference type="Gene3D" id="3.30.40.10">
    <property type="entry name" value="Zinc/RING finger domain, C3HC4 (zinc finger)"/>
    <property type="match status" value="1"/>
</dbReference>
<evidence type="ECO:0000259" key="10">
    <source>
        <dbReference type="PROSITE" id="PS50119"/>
    </source>
</evidence>
<dbReference type="InterPro" id="IPR017868">
    <property type="entry name" value="Filamin/ABP280_repeat-like"/>
</dbReference>
<dbReference type="Gene3D" id="2.60.40.10">
    <property type="entry name" value="Immunoglobulins"/>
    <property type="match status" value="1"/>
</dbReference>
<feature type="domain" description="B box-type" evidence="10">
    <location>
        <begin position="146"/>
        <end position="187"/>
    </location>
</feature>
<dbReference type="FunCoup" id="A0A6P8I300">
    <property type="interactions" value="1231"/>
</dbReference>
<dbReference type="PROSITE" id="PS50089">
    <property type="entry name" value="ZF_RING_2"/>
    <property type="match status" value="1"/>
</dbReference>
<dbReference type="InterPro" id="IPR017907">
    <property type="entry name" value="Znf_RING_CS"/>
</dbReference>
<dbReference type="SUPFAM" id="SSF57850">
    <property type="entry name" value="RING/U-box"/>
    <property type="match status" value="1"/>
</dbReference>
<organism evidence="11 12">
    <name type="scientific">Actinia tenebrosa</name>
    <name type="common">Australian red waratah sea anemone</name>
    <dbReference type="NCBI Taxonomy" id="6105"/>
    <lineage>
        <taxon>Eukaryota</taxon>
        <taxon>Metazoa</taxon>
        <taxon>Cnidaria</taxon>
        <taxon>Anthozoa</taxon>
        <taxon>Hexacorallia</taxon>
        <taxon>Actiniaria</taxon>
        <taxon>Actiniidae</taxon>
        <taxon>Actinia</taxon>
    </lineage>
</organism>
<proteinExistence type="inferred from homology"/>
<feature type="domain" description="RING-type" evidence="9">
    <location>
        <begin position="14"/>
        <end position="57"/>
    </location>
</feature>
<dbReference type="KEGG" id="aten:116298007"/>
<evidence type="ECO:0000313" key="11">
    <source>
        <dbReference type="Proteomes" id="UP000515163"/>
    </source>
</evidence>
<dbReference type="Pfam" id="PF00097">
    <property type="entry name" value="zf-C3HC4"/>
    <property type="match status" value="1"/>
</dbReference>
<dbReference type="PROSITE" id="PS50194">
    <property type="entry name" value="FILAMIN_REPEAT"/>
    <property type="match status" value="1"/>
</dbReference>
<dbReference type="InParanoid" id="A0A6P8I300"/>
<keyword evidence="2" id="KW-0479">Metal-binding</keyword>
<dbReference type="InterPro" id="IPR001298">
    <property type="entry name" value="Filamin/ABP280_rpt"/>
</dbReference>
<dbReference type="InterPro" id="IPR047153">
    <property type="entry name" value="TRIM45/56/19-like"/>
</dbReference>
<feature type="repeat" description="Filamin" evidence="7">
    <location>
        <begin position="408"/>
        <end position="442"/>
    </location>
</feature>
<feature type="domain" description="B box-type" evidence="10">
    <location>
        <begin position="88"/>
        <end position="133"/>
    </location>
</feature>
<dbReference type="PROSITE" id="PS50119">
    <property type="entry name" value="ZF_BBOX"/>
    <property type="match status" value="2"/>
</dbReference>
<name>A0A6P8I300_ACTTE</name>
<feature type="coiled-coil region" evidence="8">
    <location>
        <begin position="191"/>
        <end position="265"/>
    </location>
</feature>
<dbReference type="GO" id="GO:0008270">
    <property type="term" value="F:zinc ion binding"/>
    <property type="evidence" value="ECO:0007669"/>
    <property type="project" value="UniProtKB-KW"/>
</dbReference>
<evidence type="ECO:0000259" key="9">
    <source>
        <dbReference type="PROSITE" id="PS50089"/>
    </source>
</evidence>
<evidence type="ECO:0000256" key="2">
    <source>
        <dbReference type="ARBA" id="ARBA00022723"/>
    </source>
</evidence>
<keyword evidence="5" id="KW-0862">Zinc</keyword>
<keyword evidence="8" id="KW-0175">Coiled coil</keyword>
<sequence length="468" mass="53555">MGSCPEDLKKDVNCSLCNDRLTEPKILKCFHTFCKPCIKRHAELIEDFNVFKCPKCNSLTPLPELDSVDNLKPSLLHSRMMKVLEFVESEKVCSVSGSHRSVSWHCFDCNRSLCDECEKNHSEFIRDHKLVSLVEIKEEDIELMLSRETNCVKHVDNIVELFCKDCQQNICMKCLKYNHDEHSTVNLSKYTAKNKAQLSKQLEELKELEQEMKKQVEVIEEETNESKANCEKAKNLVKERVREMIDMLQKNVQKLFKQIDECVERAERRQVKGHSVLDETRGAIEYMNQLIEKGVASEVIENKDMKKTCHTSVDRVVGVQSDVLFLANEELTKQVKSGLGVLRKVEKTDLRMCSINIYSHPIQGKKGKLIVTTKTKSGNLNDNPSDVIDVKITPLYKLKTFEKSVRMGKAEVEFVPKSAGQLTVEVQVNGNHVPNSPLTITVKAAQPPLVSSESERRRFLLLQEQMKI</sequence>
<dbReference type="PANTHER" id="PTHR25462">
    <property type="entry name" value="BONUS, ISOFORM C-RELATED"/>
    <property type="match status" value="1"/>
</dbReference>
<accession>A0A6P8I300</accession>
<keyword evidence="3" id="KW-0677">Repeat</keyword>
<protein>
    <submittedName>
        <fullName evidence="12">Tripartite motif-containing protein 45-like</fullName>
    </submittedName>
</protein>
<evidence type="ECO:0000256" key="1">
    <source>
        <dbReference type="ARBA" id="ARBA00008518"/>
    </source>
</evidence>
<dbReference type="Gene3D" id="3.30.160.60">
    <property type="entry name" value="Classic Zinc Finger"/>
    <property type="match status" value="1"/>
</dbReference>
<dbReference type="InterPro" id="IPR000315">
    <property type="entry name" value="Znf_B-box"/>
</dbReference>
<dbReference type="Pfam" id="PF00643">
    <property type="entry name" value="zf-B_box"/>
    <property type="match status" value="1"/>
</dbReference>
<evidence type="ECO:0000256" key="7">
    <source>
        <dbReference type="PROSITE-ProRule" id="PRU00087"/>
    </source>
</evidence>
<comment type="similarity">
    <text evidence="1">Belongs to the TRIM/RBCC family.</text>
</comment>
<dbReference type="SUPFAM" id="SSF81296">
    <property type="entry name" value="E set domains"/>
    <property type="match status" value="1"/>
</dbReference>
<dbReference type="InterPro" id="IPR013783">
    <property type="entry name" value="Ig-like_fold"/>
</dbReference>
<evidence type="ECO:0000256" key="6">
    <source>
        <dbReference type="PROSITE-ProRule" id="PRU00024"/>
    </source>
</evidence>
<reference evidence="12" key="1">
    <citation type="submission" date="2025-08" db="UniProtKB">
        <authorList>
            <consortium name="RefSeq"/>
        </authorList>
    </citation>
    <scope>IDENTIFICATION</scope>
    <source>
        <tissue evidence="12">Tentacle</tissue>
    </source>
</reference>
<dbReference type="SMART" id="SM00336">
    <property type="entry name" value="BBOX"/>
    <property type="match status" value="2"/>
</dbReference>
<evidence type="ECO:0000313" key="12">
    <source>
        <dbReference type="RefSeq" id="XP_031562208.1"/>
    </source>
</evidence>
<keyword evidence="4 6" id="KW-0863">Zinc-finger</keyword>
<dbReference type="InterPro" id="IPR001841">
    <property type="entry name" value="Znf_RING"/>
</dbReference>
<dbReference type="Pfam" id="PF00630">
    <property type="entry name" value="Filamin"/>
    <property type="match status" value="1"/>
</dbReference>